<gene>
    <name evidence="2" type="ORF">ZRA01_34000</name>
</gene>
<sequence length="517" mass="54642">MNAPLDIGRLSTRIRSSEPERAQALAGQLRQVAGPGLTRALDGAGERALARAGLPAEAMVAVRRLDLALRVSAAVDERQLAEGWAAAFEAALAGLLARTPAGDDDDASVVWFADAWAAEGRHLQRRAAGLPDAWWAQDLADAGSHLAAADTPDGLEALTILLRWLARDPPRAVTTIAALARSDARIATLLDADAARILTRRLLALFAGSANAQLPSAGRLVEGTPSLTSARQLEPALERLVELRTPLLAALGTTSGPSHAQAIAAPWLLAALFAGQPTLTRLPACEIEPALMRWLQRPSPPARTPADARSGQPAPSEAPPAPPASGPDTLAARHETHTGGLLLLLRPMARLKLLPAPEQLAQGLGDLALTALRRVLAPLPNAERAVAQERERPLLAVFAPECDWRERIATLPIHDAEAADALLDALIDAIPADIAFAPGAPRRIFGTAQPAFATASAQRLACLLLRPGVLTVSAWSAELAWPLASVDLALRRAGWDQDPGWLPWLGRSLSWRFGDTS</sequence>
<proteinExistence type="predicted"/>
<dbReference type="RefSeq" id="WP_141354528.1">
    <property type="nucleotide sequence ID" value="NZ_BJNV01000077.1"/>
</dbReference>
<feature type="region of interest" description="Disordered" evidence="1">
    <location>
        <begin position="297"/>
        <end position="332"/>
    </location>
</feature>
<dbReference type="OrthoDB" id="5525274at2"/>
<dbReference type="Proteomes" id="UP000318422">
    <property type="component" value="Unassembled WGS sequence"/>
</dbReference>
<evidence type="ECO:0000313" key="2">
    <source>
        <dbReference type="EMBL" id="GEC97327.1"/>
    </source>
</evidence>
<organism evidence="2 3">
    <name type="scientific">Zoogloea ramigera</name>
    <dbReference type="NCBI Taxonomy" id="350"/>
    <lineage>
        <taxon>Bacteria</taxon>
        <taxon>Pseudomonadati</taxon>
        <taxon>Pseudomonadota</taxon>
        <taxon>Betaproteobacteria</taxon>
        <taxon>Rhodocyclales</taxon>
        <taxon>Zoogloeaceae</taxon>
        <taxon>Zoogloea</taxon>
    </lineage>
</organism>
<accession>A0A4Y4D230</accession>
<protein>
    <submittedName>
        <fullName evidence="2">Uncharacterized protein</fullName>
    </submittedName>
</protein>
<evidence type="ECO:0000313" key="3">
    <source>
        <dbReference type="Proteomes" id="UP000318422"/>
    </source>
</evidence>
<evidence type="ECO:0000256" key="1">
    <source>
        <dbReference type="SAM" id="MobiDB-lite"/>
    </source>
</evidence>
<comment type="caution">
    <text evidence="2">The sequence shown here is derived from an EMBL/GenBank/DDBJ whole genome shotgun (WGS) entry which is preliminary data.</text>
</comment>
<dbReference type="AlphaFoldDB" id="A0A4Y4D230"/>
<reference evidence="2 3" key="1">
    <citation type="submission" date="2019-06" db="EMBL/GenBank/DDBJ databases">
        <title>Whole genome shotgun sequence of Zoogloea ramigera NBRC 15342.</title>
        <authorList>
            <person name="Hosoyama A."/>
            <person name="Uohara A."/>
            <person name="Ohji S."/>
            <person name="Ichikawa N."/>
        </authorList>
    </citation>
    <scope>NUCLEOTIDE SEQUENCE [LARGE SCALE GENOMIC DNA]</scope>
    <source>
        <strain evidence="2 3">NBRC 15342</strain>
    </source>
</reference>
<keyword evidence="3" id="KW-1185">Reference proteome</keyword>
<name>A0A4Y4D230_ZOORA</name>
<feature type="compositionally biased region" description="Pro residues" evidence="1">
    <location>
        <begin position="316"/>
        <end position="325"/>
    </location>
</feature>
<dbReference type="EMBL" id="BJNV01000077">
    <property type="protein sequence ID" value="GEC97327.1"/>
    <property type="molecule type" value="Genomic_DNA"/>
</dbReference>